<reference evidence="1" key="1">
    <citation type="submission" date="2021-12" db="EMBL/GenBank/DDBJ databases">
        <authorList>
            <person name="King R."/>
        </authorList>
    </citation>
    <scope>NUCLEOTIDE SEQUENCE</scope>
</reference>
<dbReference type="Proteomes" id="UP001152759">
    <property type="component" value="Chromosome 9"/>
</dbReference>
<gene>
    <name evidence="1" type="ORF">BEMITA_LOCUS14118</name>
</gene>
<name>A0A9P0AP14_BEMTA</name>
<accession>A0A9P0AP14</accession>
<sequence length="133" mass="15424">MSDNDPSSSDKENFCDCCDKCKDIIEYAPESRNKVYRNDREHHARKDTRTHNLADVFNRAMESSDPLLSSLGLCERIKKRRHKRFPKALHALLQEPQIDLTVSETETATDSESLLEDLDLELRDIELDAEEME</sequence>
<dbReference type="EMBL" id="OU963870">
    <property type="protein sequence ID" value="CAH0396001.1"/>
    <property type="molecule type" value="Genomic_DNA"/>
</dbReference>
<dbReference type="AlphaFoldDB" id="A0A9P0AP14"/>
<evidence type="ECO:0000313" key="1">
    <source>
        <dbReference type="EMBL" id="CAH0396001.1"/>
    </source>
</evidence>
<protein>
    <submittedName>
        <fullName evidence="1">Uncharacterized protein</fullName>
    </submittedName>
</protein>
<evidence type="ECO:0000313" key="2">
    <source>
        <dbReference type="Proteomes" id="UP001152759"/>
    </source>
</evidence>
<organism evidence="1 2">
    <name type="scientific">Bemisia tabaci</name>
    <name type="common">Sweetpotato whitefly</name>
    <name type="synonym">Aleurodes tabaci</name>
    <dbReference type="NCBI Taxonomy" id="7038"/>
    <lineage>
        <taxon>Eukaryota</taxon>
        <taxon>Metazoa</taxon>
        <taxon>Ecdysozoa</taxon>
        <taxon>Arthropoda</taxon>
        <taxon>Hexapoda</taxon>
        <taxon>Insecta</taxon>
        <taxon>Pterygota</taxon>
        <taxon>Neoptera</taxon>
        <taxon>Paraneoptera</taxon>
        <taxon>Hemiptera</taxon>
        <taxon>Sternorrhyncha</taxon>
        <taxon>Aleyrodoidea</taxon>
        <taxon>Aleyrodidae</taxon>
        <taxon>Aleyrodinae</taxon>
        <taxon>Bemisia</taxon>
    </lineage>
</organism>
<proteinExistence type="predicted"/>
<keyword evidence="2" id="KW-1185">Reference proteome</keyword>